<proteinExistence type="predicted"/>
<dbReference type="InterPro" id="IPR006652">
    <property type="entry name" value="Kelch_1"/>
</dbReference>
<organism evidence="4 5">
    <name type="scientific">Quillaja saponaria</name>
    <name type="common">Soap bark tree</name>
    <dbReference type="NCBI Taxonomy" id="32244"/>
    <lineage>
        <taxon>Eukaryota</taxon>
        <taxon>Viridiplantae</taxon>
        <taxon>Streptophyta</taxon>
        <taxon>Embryophyta</taxon>
        <taxon>Tracheophyta</taxon>
        <taxon>Spermatophyta</taxon>
        <taxon>Magnoliopsida</taxon>
        <taxon>eudicotyledons</taxon>
        <taxon>Gunneridae</taxon>
        <taxon>Pentapetalae</taxon>
        <taxon>rosids</taxon>
        <taxon>fabids</taxon>
        <taxon>Fabales</taxon>
        <taxon>Quillajaceae</taxon>
        <taxon>Quillaja</taxon>
    </lineage>
</organism>
<keyword evidence="5" id="KW-1185">Reference proteome</keyword>
<comment type="caution">
    <text evidence="4">The sequence shown here is derived from an EMBL/GenBank/DDBJ whole genome shotgun (WGS) entry which is preliminary data.</text>
</comment>
<dbReference type="EMBL" id="JARAOO010000011">
    <property type="protein sequence ID" value="KAJ7950620.1"/>
    <property type="molecule type" value="Genomic_DNA"/>
</dbReference>
<evidence type="ECO:0000313" key="5">
    <source>
        <dbReference type="Proteomes" id="UP001163823"/>
    </source>
</evidence>
<dbReference type="KEGG" id="qsa:O6P43_026790"/>
<keyword evidence="2" id="KW-0677">Repeat</keyword>
<dbReference type="InterPro" id="IPR001810">
    <property type="entry name" value="F-box_dom"/>
</dbReference>
<evidence type="ECO:0000256" key="1">
    <source>
        <dbReference type="ARBA" id="ARBA00022441"/>
    </source>
</evidence>
<dbReference type="Gene3D" id="2.120.10.80">
    <property type="entry name" value="Kelch-type beta propeller"/>
    <property type="match status" value="1"/>
</dbReference>
<dbReference type="InterPro" id="IPR015915">
    <property type="entry name" value="Kelch-typ_b-propeller"/>
</dbReference>
<reference evidence="4" key="1">
    <citation type="journal article" date="2023" name="Science">
        <title>Elucidation of the pathway for biosynthesis of saponin adjuvants from the soapbark tree.</title>
        <authorList>
            <person name="Reed J."/>
            <person name="Orme A."/>
            <person name="El-Demerdash A."/>
            <person name="Owen C."/>
            <person name="Martin L.B.B."/>
            <person name="Misra R.C."/>
            <person name="Kikuchi S."/>
            <person name="Rejzek M."/>
            <person name="Martin A.C."/>
            <person name="Harkess A."/>
            <person name="Leebens-Mack J."/>
            <person name="Louveau T."/>
            <person name="Stephenson M.J."/>
            <person name="Osbourn A."/>
        </authorList>
    </citation>
    <scope>NUCLEOTIDE SEQUENCE</scope>
    <source>
        <strain evidence="4">S10</strain>
    </source>
</reference>
<dbReference type="Pfam" id="PF00646">
    <property type="entry name" value="F-box"/>
    <property type="match status" value="1"/>
</dbReference>
<dbReference type="Pfam" id="PF01344">
    <property type="entry name" value="Kelch_1"/>
    <property type="match status" value="2"/>
</dbReference>
<name>A0AAD7PCM1_QUISA</name>
<dbReference type="SMART" id="SM00612">
    <property type="entry name" value="Kelch"/>
    <property type="match status" value="2"/>
</dbReference>
<dbReference type="AlphaFoldDB" id="A0AAD7PCM1"/>
<dbReference type="PANTHER" id="PTHR46344">
    <property type="entry name" value="OS02G0202900 PROTEIN"/>
    <property type="match status" value="1"/>
</dbReference>
<accession>A0AAD7PCM1</accession>
<dbReference type="Proteomes" id="UP001163823">
    <property type="component" value="Chromosome 11"/>
</dbReference>
<protein>
    <submittedName>
        <fullName evidence="4">F-box/kelch-repeat protein</fullName>
    </submittedName>
</protein>
<gene>
    <name evidence="4" type="ORF">O6P43_026790</name>
</gene>
<dbReference type="PANTHER" id="PTHR46344:SF28">
    <property type="entry name" value="F-BOX DOMAIN-CONTAINING PROTEIN"/>
    <property type="match status" value="1"/>
</dbReference>
<evidence type="ECO:0000256" key="2">
    <source>
        <dbReference type="ARBA" id="ARBA00022737"/>
    </source>
</evidence>
<dbReference type="EMBL" id="JARAOO010000011">
    <property type="protein sequence ID" value="KAJ7950621.1"/>
    <property type="molecule type" value="Genomic_DNA"/>
</dbReference>
<dbReference type="CDD" id="cd22152">
    <property type="entry name" value="F-box_AtAFR-like"/>
    <property type="match status" value="1"/>
</dbReference>
<dbReference type="SUPFAM" id="SSF117281">
    <property type="entry name" value="Kelch motif"/>
    <property type="match status" value="1"/>
</dbReference>
<evidence type="ECO:0000259" key="3">
    <source>
        <dbReference type="Pfam" id="PF00646"/>
    </source>
</evidence>
<feature type="domain" description="F-box" evidence="3">
    <location>
        <begin position="15"/>
        <end position="51"/>
    </location>
</feature>
<sequence>MTTQRESEHQPIIPGLHDDLALRCLAKLSHGYHGLLETVSKRWRDVIRSSDYTSYKAREGWCGNWLFVLSEGSKYEWVAYDPEADRWHPLPWASTKSADCKHYGFSCVSVYNRFLVIGGCYASAPGHPHQKTTVTNDVMQFDPFKKQWTYVASMRTARSHFACTVVSGKVYVSGGRNFSIARGLSLAEVYDPLIDKWAELPPMPSPQMDCLGLSYKGKFHVLSDLVGLPDQKTTGVVDWGESLIKTRDSKRGEWYNVGSVPPVLLPSHCRPLEAFGYGFSSLKHELYVMGGKVLKWDQSGFGSFEIVKLGLVRVCDPSVLPLKWRETRPMCDSAQGSILGCASLEEGSSVSSI</sequence>
<keyword evidence="1" id="KW-0880">Kelch repeat</keyword>
<evidence type="ECO:0000313" key="4">
    <source>
        <dbReference type="EMBL" id="KAJ7950621.1"/>
    </source>
</evidence>